<dbReference type="InterPro" id="IPR054491">
    <property type="entry name" value="MGH1-like_GH"/>
</dbReference>
<evidence type="ECO:0000313" key="2">
    <source>
        <dbReference type="EMBL" id="PIU98332.1"/>
    </source>
</evidence>
<sequence length="367" mass="42674">MDEETIKKRLISDIEKLRDPKGFIRAGFPRFNTLYGRDSLIASWQLLDYDAAIAKNTLKILAELQGQKINPLHEEEPGKILHETRWGQPSEGAWPIPYYASVDATPLFVILAGKYFKKTKDKDFIQSILPNIKKAKDWILTHGDENKDGFLDYRQKNPKGFFHHGWKDTDFCKTWQPPIAIVEAQGYKYEALCYFQKLTGEETESLANFKEKFLNSFFWPEEKFFYLAIDAKGVKYQIPASNPGHLLFTNLIEMPYKKLIVQRLFQNDFWTDYGIRTHSTANVDFNPYSYHLGSIWPFDNWMIAQGLKISGFEKEYEMVRQALLKTYRIFGYLPELYCVNLDGEIRGLGRANPLQAWSSAGLLNMLQ</sequence>
<reference evidence="3" key="1">
    <citation type="submission" date="2017-09" db="EMBL/GenBank/DDBJ databases">
        <title>Depth-based differentiation of microbial function through sediment-hosted aquifers and enrichment of novel symbionts in the deep terrestrial subsurface.</title>
        <authorList>
            <person name="Probst A.J."/>
            <person name="Ladd B."/>
            <person name="Jarett J.K."/>
            <person name="Geller-Mcgrath D.E."/>
            <person name="Sieber C.M.K."/>
            <person name="Emerson J.B."/>
            <person name="Anantharaman K."/>
            <person name="Thomas B.C."/>
            <person name="Malmstrom R."/>
            <person name="Stieglmeier M."/>
            <person name="Klingl A."/>
            <person name="Woyke T."/>
            <person name="Ryan C.M."/>
            <person name="Banfield J.F."/>
        </authorList>
    </citation>
    <scope>NUCLEOTIDE SEQUENCE [LARGE SCALE GENOMIC DNA]</scope>
</reference>
<dbReference type="InterPro" id="IPR012341">
    <property type="entry name" value="6hp_glycosidase-like_sf"/>
</dbReference>
<protein>
    <recommendedName>
        <fullName evidence="1">Mannosylglycerate hydrolase MGH1-like glycoside hydrolase domain-containing protein</fullName>
    </recommendedName>
</protein>
<feature type="domain" description="Mannosylglycerate hydrolase MGH1-like glycoside hydrolase" evidence="1">
    <location>
        <begin position="254"/>
        <end position="327"/>
    </location>
</feature>
<dbReference type="GO" id="GO:0005975">
    <property type="term" value="P:carbohydrate metabolic process"/>
    <property type="evidence" value="ECO:0007669"/>
    <property type="project" value="InterPro"/>
</dbReference>
<dbReference type="Proteomes" id="UP000228949">
    <property type="component" value="Unassembled WGS sequence"/>
</dbReference>
<dbReference type="SUPFAM" id="SSF48208">
    <property type="entry name" value="Six-hairpin glycosidases"/>
    <property type="match status" value="1"/>
</dbReference>
<dbReference type="Pfam" id="PF22422">
    <property type="entry name" value="MGH1-like_GH"/>
    <property type="match status" value="1"/>
</dbReference>
<dbReference type="AlphaFoldDB" id="A0A2M7B5J4"/>
<dbReference type="InterPro" id="IPR008928">
    <property type="entry name" value="6-hairpin_glycosidase_sf"/>
</dbReference>
<proteinExistence type="predicted"/>
<name>A0A2M7B5J4_9BACT</name>
<accession>A0A2M7B5J4</accession>
<organism evidence="2 3">
    <name type="scientific">Candidatus Wolfebacteria bacterium CG03_land_8_20_14_0_80_40_12</name>
    <dbReference type="NCBI Taxonomy" id="1975069"/>
    <lineage>
        <taxon>Bacteria</taxon>
        <taxon>Candidatus Wolfeibacteriota</taxon>
    </lineage>
</organism>
<dbReference type="Gene3D" id="1.50.10.10">
    <property type="match status" value="1"/>
</dbReference>
<evidence type="ECO:0000259" key="1">
    <source>
        <dbReference type="Pfam" id="PF22422"/>
    </source>
</evidence>
<gene>
    <name evidence="2" type="ORF">COS61_01995</name>
</gene>
<evidence type="ECO:0000313" key="3">
    <source>
        <dbReference type="Proteomes" id="UP000228949"/>
    </source>
</evidence>
<comment type="caution">
    <text evidence="2">The sequence shown here is derived from an EMBL/GenBank/DDBJ whole genome shotgun (WGS) entry which is preliminary data.</text>
</comment>
<dbReference type="EMBL" id="PEVJ01000048">
    <property type="protein sequence ID" value="PIU98332.1"/>
    <property type="molecule type" value="Genomic_DNA"/>
</dbReference>